<evidence type="ECO:0000313" key="3">
    <source>
        <dbReference type="Proteomes" id="UP000462014"/>
    </source>
</evidence>
<reference evidence="2 3" key="1">
    <citation type="submission" date="2019-12" db="EMBL/GenBank/DDBJ databases">
        <title>Mucilaginibacter sp. HMF7410 genome sequencing and assembly.</title>
        <authorList>
            <person name="Kang H."/>
            <person name="Cha I."/>
            <person name="Kim H."/>
            <person name="Joh K."/>
        </authorList>
    </citation>
    <scope>NUCLEOTIDE SEQUENCE [LARGE SCALE GENOMIC DNA]</scope>
    <source>
        <strain evidence="2 3">HMF7410</strain>
    </source>
</reference>
<name>A0A7K1STU7_9SPHI</name>
<dbReference type="SUPFAM" id="SSF143011">
    <property type="entry name" value="RelE-like"/>
    <property type="match status" value="1"/>
</dbReference>
<dbReference type="RefSeq" id="WP_157564391.1">
    <property type="nucleotide sequence ID" value="NZ_WPIK01000003.1"/>
</dbReference>
<dbReference type="InterPro" id="IPR007712">
    <property type="entry name" value="RelE/ParE_toxin"/>
</dbReference>
<keyword evidence="3" id="KW-1185">Reference proteome</keyword>
<evidence type="ECO:0008006" key="4">
    <source>
        <dbReference type="Google" id="ProtNLM"/>
    </source>
</evidence>
<sequence length="99" mass="11764">MSFKIETSPKAIKELDKAADWYAEQQDGLAELFSNYFKKEVLNILNLPESYPKAKRGYRQALMEKFPYFIIYSINKKEEVITIVSIFHTSRHPKQKFRK</sequence>
<dbReference type="AlphaFoldDB" id="A0A7K1STU7"/>
<protein>
    <recommendedName>
        <fullName evidence="4">Type II toxin-antitoxin system RelE/ParE family toxin</fullName>
    </recommendedName>
</protein>
<organism evidence="2 3">
    <name type="scientific">Mucilaginibacter arboris</name>
    <dbReference type="NCBI Taxonomy" id="2682090"/>
    <lineage>
        <taxon>Bacteria</taxon>
        <taxon>Pseudomonadati</taxon>
        <taxon>Bacteroidota</taxon>
        <taxon>Sphingobacteriia</taxon>
        <taxon>Sphingobacteriales</taxon>
        <taxon>Sphingobacteriaceae</taxon>
        <taxon>Mucilaginibacter</taxon>
    </lineage>
</organism>
<dbReference type="InterPro" id="IPR035093">
    <property type="entry name" value="RelE/ParE_toxin_dom_sf"/>
</dbReference>
<dbReference type="EMBL" id="WPIK01000003">
    <property type="protein sequence ID" value="MVN20683.1"/>
    <property type="molecule type" value="Genomic_DNA"/>
</dbReference>
<proteinExistence type="predicted"/>
<comment type="caution">
    <text evidence="2">The sequence shown here is derived from an EMBL/GenBank/DDBJ whole genome shotgun (WGS) entry which is preliminary data.</text>
</comment>
<evidence type="ECO:0000256" key="1">
    <source>
        <dbReference type="ARBA" id="ARBA00022649"/>
    </source>
</evidence>
<gene>
    <name evidence="2" type="ORF">GO621_03930</name>
</gene>
<accession>A0A7K1STU7</accession>
<dbReference type="Gene3D" id="3.30.2310.20">
    <property type="entry name" value="RelE-like"/>
    <property type="match status" value="1"/>
</dbReference>
<dbReference type="Pfam" id="PF05016">
    <property type="entry name" value="ParE_toxin"/>
    <property type="match status" value="1"/>
</dbReference>
<keyword evidence="1" id="KW-1277">Toxin-antitoxin system</keyword>
<evidence type="ECO:0000313" key="2">
    <source>
        <dbReference type="EMBL" id="MVN20683.1"/>
    </source>
</evidence>
<dbReference type="Proteomes" id="UP000462014">
    <property type="component" value="Unassembled WGS sequence"/>
</dbReference>